<evidence type="ECO:0000313" key="2">
    <source>
        <dbReference type="Proteomes" id="UP000294614"/>
    </source>
</evidence>
<accession>A0A4R1KED6</accession>
<dbReference type="Pfam" id="PF00300">
    <property type="entry name" value="His_Phos_1"/>
    <property type="match status" value="1"/>
</dbReference>
<reference evidence="1 2" key="1">
    <citation type="submission" date="2019-03" db="EMBL/GenBank/DDBJ databases">
        <title>Genomic Encyclopedia of Type Strains, Phase IV (KMG-IV): sequencing the most valuable type-strain genomes for metagenomic binning, comparative biology and taxonomic classification.</title>
        <authorList>
            <person name="Goeker M."/>
        </authorList>
    </citation>
    <scope>NUCLEOTIDE SEQUENCE [LARGE SCALE GENOMIC DNA]</scope>
    <source>
        <strain evidence="1 2">DSM 24984</strain>
    </source>
</reference>
<gene>
    <name evidence="1" type="ORF">C8D98_0131</name>
</gene>
<evidence type="ECO:0000313" key="1">
    <source>
        <dbReference type="EMBL" id="TCK61629.1"/>
    </source>
</evidence>
<dbReference type="SUPFAM" id="SSF53254">
    <property type="entry name" value="Phosphoglycerate mutase-like"/>
    <property type="match status" value="1"/>
</dbReference>
<proteinExistence type="predicted"/>
<dbReference type="OrthoDB" id="9810154at2"/>
<dbReference type="Proteomes" id="UP000294614">
    <property type="component" value="Unassembled WGS sequence"/>
</dbReference>
<keyword evidence="2" id="KW-1185">Reference proteome</keyword>
<dbReference type="InterPro" id="IPR029033">
    <property type="entry name" value="His_PPase_superfam"/>
</dbReference>
<dbReference type="CDD" id="cd07067">
    <property type="entry name" value="HP_PGM_like"/>
    <property type="match status" value="1"/>
</dbReference>
<dbReference type="SMART" id="SM00855">
    <property type="entry name" value="PGAM"/>
    <property type="match status" value="1"/>
</dbReference>
<dbReference type="EMBL" id="SMGG01000003">
    <property type="protein sequence ID" value="TCK61629.1"/>
    <property type="molecule type" value="Genomic_DNA"/>
</dbReference>
<dbReference type="AlphaFoldDB" id="A0A4R1KED6"/>
<dbReference type="InterPro" id="IPR013078">
    <property type="entry name" value="His_Pase_superF_clade-1"/>
</dbReference>
<comment type="caution">
    <text evidence="1">The sequence shown here is derived from an EMBL/GenBank/DDBJ whole genome shotgun (WGS) entry which is preliminary data.</text>
</comment>
<dbReference type="Gene3D" id="3.40.50.1240">
    <property type="entry name" value="Phosphoglycerate mutase-like"/>
    <property type="match status" value="1"/>
</dbReference>
<protein>
    <submittedName>
        <fullName evidence="1">Phosphohistidine phosphatase</fullName>
    </submittedName>
</protein>
<organism evidence="1 2">
    <name type="scientific">Seleniivibrio woodruffii</name>
    <dbReference type="NCBI Taxonomy" id="1078050"/>
    <lineage>
        <taxon>Bacteria</taxon>
        <taxon>Pseudomonadati</taxon>
        <taxon>Deferribacterota</taxon>
        <taxon>Deferribacteres</taxon>
        <taxon>Deferribacterales</taxon>
        <taxon>Geovibrionaceae</taxon>
        <taxon>Seleniivibrio</taxon>
    </lineage>
</organism>
<dbReference type="RefSeq" id="WP_132871069.1">
    <property type="nucleotide sequence ID" value="NZ_JAJUHT010000003.1"/>
</dbReference>
<sequence length="151" mass="16906">MIVYLIRHAHAEDREVFKGRDLDRPLTDRGKVRAKRAFARFFNIYDKPAAVLTSAAVRSVETASIISELCGVKYDIRERLNPGAKIKDYLETVSDWRHASPLAVVGHEPDLSEVISFITGGKALRLQLKKGSIAHIEDSVLVNLIQQKALL</sequence>
<name>A0A4R1KED6_9BACT</name>